<dbReference type="OrthoDB" id="3038990at2759"/>
<keyword evidence="1" id="KW-0812">Transmembrane</keyword>
<dbReference type="Proteomes" id="UP000076532">
    <property type="component" value="Unassembled WGS sequence"/>
</dbReference>
<feature type="transmembrane region" description="Helical" evidence="1">
    <location>
        <begin position="218"/>
        <end position="242"/>
    </location>
</feature>
<feature type="domain" description="DUF6533" evidence="2">
    <location>
        <begin position="19"/>
        <end position="63"/>
    </location>
</feature>
<evidence type="ECO:0000259" key="2">
    <source>
        <dbReference type="Pfam" id="PF20151"/>
    </source>
</evidence>
<dbReference type="AlphaFoldDB" id="A0A166E4V9"/>
<keyword evidence="1" id="KW-0472">Membrane</keyword>
<evidence type="ECO:0000313" key="3">
    <source>
        <dbReference type="EMBL" id="KZP15395.1"/>
    </source>
</evidence>
<gene>
    <name evidence="3" type="ORF">FIBSPDRAFT_1048186</name>
</gene>
<protein>
    <recommendedName>
        <fullName evidence="2">DUF6533 domain-containing protein</fullName>
    </recommendedName>
</protein>
<dbReference type="InterPro" id="IPR045340">
    <property type="entry name" value="DUF6533"/>
</dbReference>
<feature type="transmembrane region" description="Helical" evidence="1">
    <location>
        <begin position="48"/>
        <end position="70"/>
    </location>
</feature>
<proteinExistence type="predicted"/>
<dbReference type="EMBL" id="KV417605">
    <property type="protein sequence ID" value="KZP15395.1"/>
    <property type="molecule type" value="Genomic_DNA"/>
</dbReference>
<accession>A0A166E4V9</accession>
<evidence type="ECO:0000256" key="1">
    <source>
        <dbReference type="SAM" id="Phobius"/>
    </source>
</evidence>
<keyword evidence="1" id="KW-1133">Transmembrane helix</keyword>
<dbReference type="STRING" id="436010.A0A166E4V9"/>
<name>A0A166E4V9_9AGAM</name>
<dbReference type="Pfam" id="PF20151">
    <property type="entry name" value="DUF6533"/>
    <property type="match status" value="1"/>
</dbReference>
<reference evidence="3 4" key="1">
    <citation type="journal article" date="2016" name="Mol. Biol. Evol.">
        <title>Comparative Genomics of Early-Diverging Mushroom-Forming Fungi Provides Insights into the Origins of Lignocellulose Decay Capabilities.</title>
        <authorList>
            <person name="Nagy L.G."/>
            <person name="Riley R."/>
            <person name="Tritt A."/>
            <person name="Adam C."/>
            <person name="Daum C."/>
            <person name="Floudas D."/>
            <person name="Sun H."/>
            <person name="Yadav J.S."/>
            <person name="Pangilinan J."/>
            <person name="Larsson K.H."/>
            <person name="Matsuura K."/>
            <person name="Barry K."/>
            <person name="Labutti K."/>
            <person name="Kuo R."/>
            <person name="Ohm R.A."/>
            <person name="Bhattacharya S.S."/>
            <person name="Shirouzu T."/>
            <person name="Yoshinaga Y."/>
            <person name="Martin F.M."/>
            <person name="Grigoriev I.V."/>
            <person name="Hibbett D.S."/>
        </authorList>
    </citation>
    <scope>NUCLEOTIDE SEQUENCE [LARGE SCALE GENOMIC DNA]</scope>
    <source>
        <strain evidence="3 4">CBS 109695</strain>
    </source>
</reference>
<sequence length="299" mass="32858">MASPHLEPKLAHDLLTVSYLNVAIIVIAGWDWLITFADEVRLARRYGFSFYMMVYIISRVGTVAFSIALLELHIASVSDCAGLALFEGILAILATSSSSFLFFARVRAVYENSRSVTAFFVSFWLAIVGTGFLFLFAGQTSNHVGPRRCMMMGAKPWAMSLLWVKAAFDTSVLISVSLRLTSQSSSSSQPAKLPLWTLLRGGVKLPQLCRELLNSGQLFYIATIGVTLLGACVALTHINIVFRYAFAEPAIAIESAMACRAFRTVALKSATFAEDPDLSDTMVMTTFIYYEQHGSLGRQ</sequence>
<feature type="transmembrane region" description="Helical" evidence="1">
    <location>
        <begin position="16"/>
        <end position="36"/>
    </location>
</feature>
<organism evidence="3 4">
    <name type="scientific">Athelia psychrophila</name>
    <dbReference type="NCBI Taxonomy" id="1759441"/>
    <lineage>
        <taxon>Eukaryota</taxon>
        <taxon>Fungi</taxon>
        <taxon>Dikarya</taxon>
        <taxon>Basidiomycota</taxon>
        <taxon>Agaricomycotina</taxon>
        <taxon>Agaricomycetes</taxon>
        <taxon>Agaricomycetidae</taxon>
        <taxon>Atheliales</taxon>
        <taxon>Atheliaceae</taxon>
        <taxon>Athelia</taxon>
    </lineage>
</organism>
<feature type="transmembrane region" description="Helical" evidence="1">
    <location>
        <begin position="82"/>
        <end position="104"/>
    </location>
</feature>
<keyword evidence="4" id="KW-1185">Reference proteome</keyword>
<feature type="transmembrane region" description="Helical" evidence="1">
    <location>
        <begin position="116"/>
        <end position="137"/>
    </location>
</feature>
<evidence type="ECO:0000313" key="4">
    <source>
        <dbReference type="Proteomes" id="UP000076532"/>
    </source>
</evidence>